<evidence type="ECO:0000256" key="4">
    <source>
        <dbReference type="HAMAP-Rule" id="MF_01473"/>
    </source>
</evidence>
<organism evidence="5 6">
    <name type="scientific">Pseudobutyrivibrio ruminis</name>
    <dbReference type="NCBI Taxonomy" id="46206"/>
    <lineage>
        <taxon>Bacteria</taxon>
        <taxon>Bacillati</taxon>
        <taxon>Bacillota</taxon>
        <taxon>Clostridia</taxon>
        <taxon>Lachnospirales</taxon>
        <taxon>Lachnospiraceae</taxon>
        <taxon>Pseudobutyrivibrio</taxon>
    </lineage>
</organism>
<gene>
    <name evidence="4 5" type="primary">gtfB</name>
    <name evidence="5" type="ORF">E7272_01240</name>
</gene>
<dbReference type="Proteomes" id="UP000766246">
    <property type="component" value="Unassembled WGS sequence"/>
</dbReference>
<dbReference type="EMBL" id="SVER01000002">
    <property type="protein sequence ID" value="MBE5918442.1"/>
    <property type="molecule type" value="Genomic_DNA"/>
</dbReference>
<protein>
    <recommendedName>
        <fullName evidence="4">UDP-N-acetylglucosamine--peptide N-acetylglucosaminyltransferase stabilizing protein GtfB</fullName>
    </recommendedName>
    <alternativeName>
        <fullName evidence="4">Glycosyltransferase stabilizing protein GtfB</fullName>
    </alternativeName>
</protein>
<comment type="caution">
    <text evidence="5">The sequence shown here is derived from an EMBL/GenBank/DDBJ whole genome shotgun (WGS) entry which is preliminary data.</text>
</comment>
<dbReference type="GO" id="GO:0005886">
    <property type="term" value="C:plasma membrane"/>
    <property type="evidence" value="ECO:0007669"/>
    <property type="project" value="UniProtKB-SubCell"/>
</dbReference>
<comment type="subunit">
    <text evidence="4">Forms a heterotetramer with 2 subunits each of GtfA and GtfB. Part of the accessory SecA2/SecY2 protein translocation apparatus.</text>
</comment>
<proteinExistence type="inferred from homology"/>
<comment type="similarity">
    <text evidence="4">Belongs to the GtfB family.</text>
</comment>
<reference evidence="5" key="1">
    <citation type="submission" date="2019-04" db="EMBL/GenBank/DDBJ databases">
        <title>Evolution of Biomass-Degrading Anaerobic Consortia Revealed by Metagenomics.</title>
        <authorList>
            <person name="Peng X."/>
        </authorList>
    </citation>
    <scope>NUCLEOTIDE SEQUENCE</scope>
    <source>
        <strain evidence="5">SIG311</strain>
    </source>
</reference>
<comment type="subcellular location">
    <subcellularLocation>
        <location evidence="4">Cell membrane</location>
        <topology evidence="4">Peripheral membrane protein</topology>
    </subcellularLocation>
</comment>
<dbReference type="InterPro" id="IPR014268">
    <property type="entry name" value="GtfB"/>
</dbReference>
<comment type="pathway">
    <text evidence="1 4">Protein modification; protein glycosylation.</text>
</comment>
<dbReference type="GO" id="GO:0017122">
    <property type="term" value="C:protein N-acetylglucosaminyltransferase complex"/>
    <property type="evidence" value="ECO:0007669"/>
    <property type="project" value="UniProtKB-UniRule"/>
</dbReference>
<keyword evidence="2 4" id="KW-1003">Cell membrane</keyword>
<dbReference type="HAMAP" id="MF_01473">
    <property type="entry name" value="GtfB"/>
    <property type="match status" value="1"/>
</dbReference>
<keyword evidence="3 4" id="KW-0472">Membrane</keyword>
<name>A0A927U7E6_9FIRM</name>
<evidence type="ECO:0000313" key="5">
    <source>
        <dbReference type="EMBL" id="MBE5918442.1"/>
    </source>
</evidence>
<dbReference type="NCBIfam" id="TIGR02919">
    <property type="entry name" value="accessory Sec system glycosylation chaperone GtfB"/>
    <property type="match status" value="1"/>
</dbReference>
<dbReference type="AlphaFoldDB" id="A0A927U7E6"/>
<evidence type="ECO:0000256" key="1">
    <source>
        <dbReference type="ARBA" id="ARBA00004922"/>
    </source>
</evidence>
<dbReference type="GO" id="GO:0031647">
    <property type="term" value="P:regulation of protein stability"/>
    <property type="evidence" value="ECO:0007669"/>
    <property type="project" value="UniProtKB-UniRule"/>
</dbReference>
<accession>A0A927U7E6</accession>
<sequence>MEKSNRDNIVLLFDYFNLGSRDLLASFSNAGYEIKAVCINDEGFLPDNVENVFEYFLGDISGGNNLAKPLYFNQIKVPEYWQISGNNNSGSVHDKSKERGRIFYQEPKNKRLVKVVDWLDEDGVVKASDHYNKYGICYGRTIFNKFAKKVSKSYFDAKGREVIVENFVTGDIILNYKGVTRFFKNRTDFVVYYMLLNGFDKKAIYFNSLSIPFFVSNALPQCEYRKCDILFWQEEMGKDIPGNMQLILDGKAPRCNRIVVQNNPSYERLSKVDGAKNIVSRLGFIYPFERENLGRKEALICTNTQEVEKLQELIEALPEVKFHVAALTEMSAKLLSHEKYDNAILYPNIKMSTLNGLFARCDYYLDINHEGEIVNATRQAFIQNQLLLAFNETAHGLCYTAPENRFDAKDFRKLIYRLKELISDRTKLKKAVISQQKYALTANPAEYDFN</sequence>
<evidence type="ECO:0000313" key="6">
    <source>
        <dbReference type="Proteomes" id="UP000766246"/>
    </source>
</evidence>
<evidence type="ECO:0000256" key="2">
    <source>
        <dbReference type="ARBA" id="ARBA00022475"/>
    </source>
</evidence>
<evidence type="ECO:0000256" key="3">
    <source>
        <dbReference type="ARBA" id="ARBA00023136"/>
    </source>
</evidence>
<comment type="function">
    <text evidence="4">Required for polymorphic O-glycosylation of the serine-rich repeat protein in this bacteria. A stabilizing protein that is part of the accessory SecA2/SecY2 system specifically required to export serine-rich repeat cell wall proteins usually encoded upstream in the same operon. The GtfA-GtfB complex adds GlcNAc from UDP-GlcNAc to the substrate protein, attaching the first sugar residue. Stabilizes the glycosylation activity of GtfA. Has no N-acetylglucosaminyl transferase activity on its own.</text>
</comment>